<reference evidence="1 2" key="1">
    <citation type="journal article" date="2024" name="Infect. Genet. Evol.">
        <title>Characteristics and comparative genome analysis of Yersinia enterocolitica and related species associated with human infections in Switzerland 2019-2023.</title>
        <authorList>
            <person name="Stevens M.J.A."/>
            <person name="Horlbog J.A."/>
            <person name="Diethelm A."/>
            <person name="Stephan R."/>
            <person name="Nuesch-Inderbinen M."/>
        </authorList>
    </citation>
    <scope>NUCLEOTIDE SEQUENCE [LARGE SCALE GENOMIC DNA]</scope>
    <source>
        <strain evidence="1 2">N20-0302</strain>
    </source>
</reference>
<evidence type="ECO:0000313" key="1">
    <source>
        <dbReference type="EMBL" id="MFM1348809.1"/>
    </source>
</evidence>
<protein>
    <submittedName>
        <fullName evidence="1">DUF2570 domain-containing protein</fullName>
    </submittedName>
</protein>
<dbReference type="RefSeq" id="WP_050077234.1">
    <property type="nucleotide sequence ID" value="NZ_CABHYW010000013.1"/>
</dbReference>
<comment type="caution">
    <text evidence="1">The sequence shown here is derived from an EMBL/GenBank/DDBJ whole genome shotgun (WGS) entry which is preliminary data.</text>
</comment>
<dbReference type="EMBL" id="JBBEST010000014">
    <property type="protein sequence ID" value="MFM1348809.1"/>
    <property type="molecule type" value="Genomic_DNA"/>
</dbReference>
<accession>A0ABW9F3R8</accession>
<evidence type="ECO:0000313" key="2">
    <source>
        <dbReference type="Proteomes" id="UP001629523"/>
    </source>
</evidence>
<name>A0ABW9F3R8_9GAMM</name>
<proteinExistence type="predicted"/>
<keyword evidence="2" id="KW-1185">Reference proteome</keyword>
<dbReference type="Proteomes" id="UP001629523">
    <property type="component" value="Unassembled WGS sequence"/>
</dbReference>
<sequence>MNWTIIKIQSMAMIFLGGFTVLLLLSINSLFNENKKQKVALAMANTKNEQLADTINTFRINESENWVVTERYLLLDQQLKKKVDAETTQLQHALSREQCANNTIPDNIFNILQ</sequence>
<organism evidence="1 2">
    <name type="scientific">Yersinia proxima</name>
    <dbReference type="NCBI Taxonomy" id="2890316"/>
    <lineage>
        <taxon>Bacteria</taxon>
        <taxon>Pseudomonadati</taxon>
        <taxon>Pseudomonadota</taxon>
        <taxon>Gammaproteobacteria</taxon>
        <taxon>Enterobacterales</taxon>
        <taxon>Yersiniaceae</taxon>
        <taxon>Yersinia</taxon>
    </lineage>
</organism>
<gene>
    <name evidence="1" type="ORF">WFP14_19900</name>
</gene>